<dbReference type="EMBL" id="UINC01093352">
    <property type="protein sequence ID" value="SVC47717.1"/>
    <property type="molecule type" value="Genomic_DNA"/>
</dbReference>
<gene>
    <name evidence="1" type="ORF">METZ01_LOCUS300571</name>
</gene>
<evidence type="ECO:0000313" key="1">
    <source>
        <dbReference type="EMBL" id="SVC47717.1"/>
    </source>
</evidence>
<feature type="non-terminal residue" evidence="1">
    <location>
        <position position="56"/>
    </location>
</feature>
<reference evidence="1" key="1">
    <citation type="submission" date="2018-05" db="EMBL/GenBank/DDBJ databases">
        <authorList>
            <person name="Lanie J.A."/>
            <person name="Ng W.-L."/>
            <person name="Kazmierczak K.M."/>
            <person name="Andrzejewski T.M."/>
            <person name="Davidsen T.M."/>
            <person name="Wayne K.J."/>
            <person name="Tettelin H."/>
            <person name="Glass J.I."/>
            <person name="Rusch D."/>
            <person name="Podicherti R."/>
            <person name="Tsui H.-C.T."/>
            <person name="Winkler M.E."/>
        </authorList>
    </citation>
    <scope>NUCLEOTIDE SEQUENCE</scope>
</reference>
<proteinExistence type="predicted"/>
<organism evidence="1">
    <name type="scientific">marine metagenome</name>
    <dbReference type="NCBI Taxonomy" id="408172"/>
    <lineage>
        <taxon>unclassified sequences</taxon>
        <taxon>metagenomes</taxon>
        <taxon>ecological metagenomes</taxon>
    </lineage>
</organism>
<accession>A0A382MIY6</accession>
<protein>
    <submittedName>
        <fullName evidence="1">Uncharacterized protein</fullName>
    </submittedName>
</protein>
<sequence>MTGHVVHVEGPHAHYQFFYQTRVYEGIMEGGRKGVEVHVFFDPADPSRNHARKNGE</sequence>
<name>A0A382MIY6_9ZZZZ</name>
<dbReference type="AlphaFoldDB" id="A0A382MIY6"/>